<dbReference type="EMBL" id="PSNX01000003">
    <property type="protein sequence ID" value="PPE67465.1"/>
    <property type="molecule type" value="Genomic_DNA"/>
</dbReference>
<evidence type="ECO:0000256" key="4">
    <source>
        <dbReference type="ARBA" id="ARBA00022748"/>
    </source>
</evidence>
<keyword evidence="5 9" id="KW-0067">ATP-binding</keyword>
<evidence type="ECO:0000256" key="6">
    <source>
        <dbReference type="ARBA" id="ARBA00022967"/>
    </source>
</evidence>
<evidence type="ECO:0000313" key="9">
    <source>
        <dbReference type="EMBL" id="PPE67465.1"/>
    </source>
</evidence>
<dbReference type="PANTHER" id="PTHR43499:SF1">
    <property type="entry name" value="ABC TRANSPORTER I FAMILY MEMBER 1"/>
    <property type="match status" value="1"/>
</dbReference>
<dbReference type="NCBIfam" id="TIGR01189">
    <property type="entry name" value="ccmA"/>
    <property type="match status" value="1"/>
</dbReference>
<evidence type="ECO:0000256" key="7">
    <source>
        <dbReference type="ARBA" id="ARBA00023136"/>
    </source>
</evidence>
<evidence type="ECO:0000259" key="8">
    <source>
        <dbReference type="PROSITE" id="PS50893"/>
    </source>
</evidence>
<keyword evidence="3" id="KW-0547">Nucleotide-binding</keyword>
<dbReference type="GO" id="GO:0017004">
    <property type="term" value="P:cytochrome complex assembly"/>
    <property type="evidence" value="ECO:0007669"/>
    <property type="project" value="UniProtKB-KW"/>
</dbReference>
<keyword evidence="4" id="KW-0201">Cytochrome c-type biogenesis</keyword>
<dbReference type="InterPro" id="IPR003593">
    <property type="entry name" value="AAA+_ATPase"/>
</dbReference>
<dbReference type="Pfam" id="PF00005">
    <property type="entry name" value="ABC_tran"/>
    <property type="match status" value="1"/>
</dbReference>
<evidence type="ECO:0000256" key="3">
    <source>
        <dbReference type="ARBA" id="ARBA00022741"/>
    </source>
</evidence>
<dbReference type="InterPro" id="IPR003439">
    <property type="entry name" value="ABC_transporter-like_ATP-bd"/>
</dbReference>
<dbReference type="Proteomes" id="UP000238605">
    <property type="component" value="Unassembled WGS sequence"/>
</dbReference>
<keyword evidence="10" id="KW-1185">Reference proteome</keyword>
<dbReference type="GO" id="GO:0022857">
    <property type="term" value="F:transmembrane transporter activity"/>
    <property type="evidence" value="ECO:0007669"/>
    <property type="project" value="InterPro"/>
</dbReference>
<dbReference type="SMART" id="SM00382">
    <property type="entry name" value="AAA"/>
    <property type="match status" value="1"/>
</dbReference>
<dbReference type="InterPro" id="IPR005895">
    <property type="entry name" value="ABC_transptr_haem_export_CcmA"/>
</dbReference>
<evidence type="ECO:0000256" key="2">
    <source>
        <dbReference type="ARBA" id="ARBA00022475"/>
    </source>
</evidence>
<keyword evidence="7" id="KW-0472">Membrane</keyword>
<keyword evidence="6" id="KW-1278">Translocase</keyword>
<evidence type="ECO:0000313" key="10">
    <source>
        <dbReference type="Proteomes" id="UP000238605"/>
    </source>
</evidence>
<dbReference type="OrthoDB" id="9800654at2"/>
<dbReference type="GO" id="GO:0005524">
    <property type="term" value="F:ATP binding"/>
    <property type="evidence" value="ECO:0007669"/>
    <property type="project" value="UniProtKB-KW"/>
</dbReference>
<dbReference type="Gene3D" id="3.40.50.300">
    <property type="entry name" value="P-loop containing nucleotide triphosphate hydrolases"/>
    <property type="match status" value="1"/>
</dbReference>
<evidence type="ECO:0000256" key="1">
    <source>
        <dbReference type="ARBA" id="ARBA00022448"/>
    </source>
</evidence>
<protein>
    <submittedName>
        <fullName evidence="9">Heme ABC exporter ATP-binding protein CcmA</fullName>
    </submittedName>
</protein>
<dbReference type="PROSITE" id="PS00211">
    <property type="entry name" value="ABC_TRANSPORTER_1"/>
    <property type="match status" value="1"/>
</dbReference>
<accession>A0A2S5SXG4</accession>
<dbReference type="AlphaFoldDB" id="A0A2S5SXG4"/>
<gene>
    <name evidence="9" type="primary">ccmA</name>
    <name evidence="9" type="ORF">C1704_04725</name>
</gene>
<organism evidence="9 10">
    <name type="scientific">Caldimonas caldifontis</name>
    <dbReference type="NCBI Taxonomy" id="1452508"/>
    <lineage>
        <taxon>Bacteria</taxon>
        <taxon>Pseudomonadati</taxon>
        <taxon>Pseudomonadota</taxon>
        <taxon>Betaproteobacteria</taxon>
        <taxon>Burkholderiales</taxon>
        <taxon>Sphaerotilaceae</taxon>
        <taxon>Caldimonas</taxon>
    </lineage>
</organism>
<reference evidence="9 10" key="1">
    <citation type="submission" date="2018-02" db="EMBL/GenBank/DDBJ databases">
        <title>Reclassifiation of [Polyangium] brachysporum DSM 7029 as Guopingzhaonella breviflexa gen. nov., sp. nov., a member of the family Comamonadaceae.</title>
        <authorList>
            <person name="Tang B."/>
        </authorList>
    </citation>
    <scope>NUCLEOTIDE SEQUENCE [LARGE SCALE GENOMIC DNA]</scope>
    <source>
        <strain evidence="9 10">BCRC 80649</strain>
    </source>
</reference>
<comment type="caution">
    <text evidence="9">The sequence shown here is derived from an EMBL/GenBank/DDBJ whole genome shotgun (WGS) entry which is preliminary data.</text>
</comment>
<dbReference type="PANTHER" id="PTHR43499">
    <property type="entry name" value="ABC TRANSPORTER I FAMILY MEMBER 1"/>
    <property type="match status" value="1"/>
</dbReference>
<proteinExistence type="predicted"/>
<dbReference type="InterPro" id="IPR027417">
    <property type="entry name" value="P-loop_NTPase"/>
</dbReference>
<feature type="domain" description="ABC transporter" evidence="8">
    <location>
        <begin position="8"/>
        <end position="196"/>
    </location>
</feature>
<dbReference type="SUPFAM" id="SSF52540">
    <property type="entry name" value="P-loop containing nucleoside triphosphate hydrolases"/>
    <property type="match status" value="1"/>
</dbReference>
<dbReference type="PROSITE" id="PS50893">
    <property type="entry name" value="ABC_TRANSPORTER_2"/>
    <property type="match status" value="1"/>
</dbReference>
<name>A0A2S5SXG4_9BURK</name>
<keyword evidence="2" id="KW-1003">Cell membrane</keyword>
<dbReference type="InterPro" id="IPR017871">
    <property type="entry name" value="ABC_transporter-like_CS"/>
</dbReference>
<dbReference type="RefSeq" id="WP_104301475.1">
    <property type="nucleotide sequence ID" value="NZ_PSNX01000003.1"/>
</dbReference>
<sequence length="199" mass="21126">MDPSAPALQLNALACRRGTRLLFRGVNLTMSAGDLVWLRGRNGSGKTSLLRLAAGLGRPAQGEVVRPGGTPVLLGHTNALKDELTVAESLHFLLGVHGLVQDAATVDAALDRFGLANRRHQRIGQLSQGQRRRVALARLAASRSRTPWLLDEPHDGLDAEGTQALDALLAEHLRCGGSVLMASHQAPSLPGRVLDLDAP</sequence>
<dbReference type="GO" id="GO:0016887">
    <property type="term" value="F:ATP hydrolysis activity"/>
    <property type="evidence" value="ECO:0007669"/>
    <property type="project" value="InterPro"/>
</dbReference>
<keyword evidence="1" id="KW-0813">Transport</keyword>
<evidence type="ECO:0000256" key="5">
    <source>
        <dbReference type="ARBA" id="ARBA00022840"/>
    </source>
</evidence>